<gene>
    <name evidence="2" type="ORF">KSF_000480</name>
</gene>
<dbReference type="RefSeq" id="WP_220201011.1">
    <property type="nucleotide sequence ID" value="NZ_BNJK01000001.1"/>
</dbReference>
<comment type="caution">
    <text evidence="2">The sequence shown here is derived from an EMBL/GenBank/DDBJ whole genome shotgun (WGS) entry which is preliminary data.</text>
</comment>
<dbReference type="InterPro" id="IPR046492">
    <property type="entry name" value="DUF6585"/>
</dbReference>
<dbReference type="AlphaFoldDB" id="A0A8J3IFX5"/>
<dbReference type="Proteomes" id="UP000597444">
    <property type="component" value="Unassembled WGS sequence"/>
</dbReference>
<feature type="transmembrane region" description="Helical" evidence="1">
    <location>
        <begin position="66"/>
        <end position="84"/>
    </location>
</feature>
<feature type="transmembrane region" description="Helical" evidence="1">
    <location>
        <begin position="39"/>
        <end position="60"/>
    </location>
</feature>
<keyword evidence="1" id="KW-1133">Transmembrane helix</keyword>
<evidence type="ECO:0000256" key="1">
    <source>
        <dbReference type="SAM" id="Phobius"/>
    </source>
</evidence>
<name>A0A8J3IFX5_9CHLR</name>
<evidence type="ECO:0000313" key="2">
    <source>
        <dbReference type="EMBL" id="GHO90000.1"/>
    </source>
</evidence>
<accession>A0A8J3IFX5</accession>
<dbReference type="Pfam" id="PF20226">
    <property type="entry name" value="DUF6585"/>
    <property type="match status" value="1"/>
</dbReference>
<sequence length="273" mass="30562">MAQQQAPVQPGESNPATLATTYRLGSVVSQYKSATGSIIFRNMLLALLGILCMATIFSGFSSTTLVLFLFGVIMLSYAISRISVAQRNRGTSIYICTEGLMRIAANSVEAARWDEISEIWMHSRRSFMASTWYASRYTLDTYALRRADGSEIIIDKAFGKFKQLGKDLKQRMTGYLLPRLLATYNTGQVVQFGEIAVSIQGISLQNGQKLVAWSELHYIRPVTGFLHIHWKKQGQASYSNERILMSTIPNVFILQALVEQIKTAVPNKKRDSE</sequence>
<protein>
    <submittedName>
        <fullName evidence="2">Uncharacterized protein</fullName>
    </submittedName>
</protein>
<proteinExistence type="predicted"/>
<reference evidence="2" key="1">
    <citation type="submission" date="2020-10" db="EMBL/GenBank/DDBJ databases">
        <title>Taxonomic study of unclassified bacteria belonging to the class Ktedonobacteria.</title>
        <authorList>
            <person name="Yabe S."/>
            <person name="Wang C.M."/>
            <person name="Zheng Y."/>
            <person name="Sakai Y."/>
            <person name="Cavaletti L."/>
            <person name="Monciardini P."/>
            <person name="Donadio S."/>
        </authorList>
    </citation>
    <scope>NUCLEOTIDE SEQUENCE</scope>
    <source>
        <strain evidence="2">ID150040</strain>
    </source>
</reference>
<organism evidence="2 3">
    <name type="scientific">Reticulibacter mediterranei</name>
    <dbReference type="NCBI Taxonomy" id="2778369"/>
    <lineage>
        <taxon>Bacteria</taxon>
        <taxon>Bacillati</taxon>
        <taxon>Chloroflexota</taxon>
        <taxon>Ktedonobacteria</taxon>
        <taxon>Ktedonobacterales</taxon>
        <taxon>Reticulibacteraceae</taxon>
        <taxon>Reticulibacter</taxon>
    </lineage>
</organism>
<dbReference type="EMBL" id="BNJK01000001">
    <property type="protein sequence ID" value="GHO90000.1"/>
    <property type="molecule type" value="Genomic_DNA"/>
</dbReference>
<keyword evidence="1" id="KW-0812">Transmembrane</keyword>
<keyword evidence="3" id="KW-1185">Reference proteome</keyword>
<evidence type="ECO:0000313" key="3">
    <source>
        <dbReference type="Proteomes" id="UP000597444"/>
    </source>
</evidence>
<keyword evidence="1" id="KW-0472">Membrane</keyword>